<accession>A0A5B2W1Q8</accession>
<evidence type="ECO:0000259" key="2">
    <source>
        <dbReference type="Pfam" id="PF04389"/>
    </source>
</evidence>
<name>A0A5B2W1Q8_9BACT</name>
<dbReference type="GO" id="GO:0008235">
    <property type="term" value="F:metalloexopeptidase activity"/>
    <property type="evidence" value="ECO:0007669"/>
    <property type="project" value="InterPro"/>
</dbReference>
<organism evidence="3 4">
    <name type="scientific">Chitinophaga agrisoli</name>
    <dbReference type="NCBI Taxonomy" id="2607653"/>
    <lineage>
        <taxon>Bacteria</taxon>
        <taxon>Pseudomonadati</taxon>
        <taxon>Bacteroidota</taxon>
        <taxon>Chitinophagia</taxon>
        <taxon>Chitinophagales</taxon>
        <taxon>Chitinophagaceae</taxon>
        <taxon>Chitinophaga</taxon>
    </lineage>
</organism>
<dbReference type="Pfam" id="PF04389">
    <property type="entry name" value="Peptidase_M28"/>
    <property type="match status" value="1"/>
</dbReference>
<reference evidence="3 4" key="1">
    <citation type="submission" date="2019-09" db="EMBL/GenBank/DDBJ databases">
        <title>Chitinophaga ginsengihumi sp. nov., isolated from soil of ginseng rhizosphere.</title>
        <authorList>
            <person name="Lee J."/>
        </authorList>
    </citation>
    <scope>NUCLEOTIDE SEQUENCE [LARGE SCALE GENOMIC DNA]</scope>
    <source>
        <strain evidence="3 4">BN140078</strain>
    </source>
</reference>
<dbReference type="Gene3D" id="3.40.630.10">
    <property type="entry name" value="Zn peptidases"/>
    <property type="match status" value="1"/>
</dbReference>
<dbReference type="InterPro" id="IPR018247">
    <property type="entry name" value="EF_Hand_1_Ca_BS"/>
</dbReference>
<dbReference type="Proteomes" id="UP000324611">
    <property type="component" value="Unassembled WGS sequence"/>
</dbReference>
<dbReference type="GO" id="GO:0006508">
    <property type="term" value="P:proteolysis"/>
    <property type="evidence" value="ECO:0007669"/>
    <property type="project" value="InterPro"/>
</dbReference>
<dbReference type="PANTHER" id="PTHR12147">
    <property type="entry name" value="METALLOPEPTIDASE M28 FAMILY MEMBER"/>
    <property type="match status" value="1"/>
</dbReference>
<gene>
    <name evidence="3" type="ORF">F0L74_04745</name>
</gene>
<feature type="chain" id="PRO_5023143582" evidence="1">
    <location>
        <begin position="20"/>
        <end position="525"/>
    </location>
</feature>
<evidence type="ECO:0000256" key="1">
    <source>
        <dbReference type="SAM" id="SignalP"/>
    </source>
</evidence>
<dbReference type="AlphaFoldDB" id="A0A5B2W1Q8"/>
<reference evidence="3 4" key="2">
    <citation type="submission" date="2019-09" db="EMBL/GenBank/DDBJ databases">
        <authorList>
            <person name="Jin C."/>
        </authorList>
    </citation>
    <scope>NUCLEOTIDE SEQUENCE [LARGE SCALE GENOMIC DNA]</scope>
    <source>
        <strain evidence="3 4">BN140078</strain>
    </source>
</reference>
<dbReference type="Gene3D" id="3.50.30.30">
    <property type="match status" value="1"/>
</dbReference>
<dbReference type="EMBL" id="VUOC01000001">
    <property type="protein sequence ID" value="KAA2245275.1"/>
    <property type="molecule type" value="Genomic_DNA"/>
</dbReference>
<dbReference type="SUPFAM" id="SSF53187">
    <property type="entry name" value="Zn-dependent exopeptidases"/>
    <property type="match status" value="1"/>
</dbReference>
<proteinExistence type="predicted"/>
<keyword evidence="1" id="KW-0732">Signal</keyword>
<dbReference type="RefSeq" id="WP_149836665.1">
    <property type="nucleotide sequence ID" value="NZ_VUOC01000001.1"/>
</dbReference>
<evidence type="ECO:0000313" key="3">
    <source>
        <dbReference type="EMBL" id="KAA2245275.1"/>
    </source>
</evidence>
<feature type="signal peptide" evidence="1">
    <location>
        <begin position="1"/>
        <end position="19"/>
    </location>
</feature>
<feature type="domain" description="Peptidase M28" evidence="2">
    <location>
        <begin position="296"/>
        <end position="506"/>
    </location>
</feature>
<dbReference type="InterPro" id="IPR045175">
    <property type="entry name" value="M28_fam"/>
</dbReference>
<evidence type="ECO:0000313" key="4">
    <source>
        <dbReference type="Proteomes" id="UP000324611"/>
    </source>
</evidence>
<protein>
    <submittedName>
        <fullName evidence="3">M28 family peptidase</fullName>
    </submittedName>
</protein>
<dbReference type="InterPro" id="IPR007484">
    <property type="entry name" value="Peptidase_M28"/>
</dbReference>
<comment type="caution">
    <text evidence="3">The sequence shown here is derived from an EMBL/GenBank/DDBJ whole genome shotgun (WGS) entry which is preliminary data.</text>
</comment>
<sequence>MRLFTLLITCSLLSTAALAQHDEQIVTPAGKPSVAARFGEGITANAVKQQLSIVAGAGMQGRETATEGQRKAAAYIISQFSKVGLQPGANGKWEQYFYLYQDTLSTGSIALNGKTYRFGQDYYSGVQNGANQELKSSRVVFAGYGISDKEYDNYEGLDVDGEVVMILPGEPHANDTAYQLTGNRRPSPWGALNKKIAEATARKAKAILVVTEGVERIEKISGNRLFRSGIYTTPPKQAETPNTYYISANMAAALLGVKSPEELFKPAAADRLKPTVIRKPVQISFKKGLRELRSSNVLAYMEGTDKKDEIVFVTAHYDHLGTQDSMVYYGADDDGSGTVAVLEIAAAFARAKEAGQGPRRSMVFMTVSGEEKGLLGSKYYTENPIYPLDKTVVDLNIDMIGRIDPMHEKDTNYVYVIGDDKLSSALRGINEKANATFTKFHLDYKYNDPEDPNRFYYRSDHYMFARNNIPVIFYFNGTHEDYHRVTDTVEKIDYSLLSRRAQLVFYTAWEIANREEKLKVDRHEK</sequence>
<keyword evidence="4" id="KW-1185">Reference proteome</keyword>
<dbReference type="PROSITE" id="PS00018">
    <property type="entry name" value="EF_HAND_1"/>
    <property type="match status" value="1"/>
</dbReference>
<dbReference type="PANTHER" id="PTHR12147:SF26">
    <property type="entry name" value="PEPTIDASE M28 DOMAIN-CONTAINING PROTEIN"/>
    <property type="match status" value="1"/>
</dbReference>